<sequence length="64" mass="7498">MNQQYYDAVVAMEKAGTDPEFLQGWQNAYLVNPEREEQRTNEAYDAGYEAGKEKDTEAYKEWVK</sequence>
<name>A0A6S6TBZ1_9GAMM</name>
<dbReference type="AlphaFoldDB" id="A0A6S6TBZ1"/>
<organism evidence="1">
    <name type="scientific">uncultured Thiotrichaceae bacterium</name>
    <dbReference type="NCBI Taxonomy" id="298394"/>
    <lineage>
        <taxon>Bacteria</taxon>
        <taxon>Pseudomonadati</taxon>
        <taxon>Pseudomonadota</taxon>
        <taxon>Gammaproteobacteria</taxon>
        <taxon>Thiotrichales</taxon>
        <taxon>Thiotrichaceae</taxon>
        <taxon>environmental samples</taxon>
    </lineage>
</organism>
<gene>
    <name evidence="1" type="ORF">HELGO_WM49253</name>
</gene>
<dbReference type="EMBL" id="CACVAV010000286">
    <property type="protein sequence ID" value="CAA6818342.1"/>
    <property type="molecule type" value="Genomic_DNA"/>
</dbReference>
<evidence type="ECO:0000313" key="1">
    <source>
        <dbReference type="EMBL" id="CAA6818342.1"/>
    </source>
</evidence>
<protein>
    <submittedName>
        <fullName evidence="1">Uncharacterized protein</fullName>
    </submittedName>
</protein>
<accession>A0A6S6TBZ1</accession>
<reference evidence="1" key="1">
    <citation type="submission" date="2020-01" db="EMBL/GenBank/DDBJ databases">
        <authorList>
            <person name="Meier V. D."/>
            <person name="Meier V D."/>
        </authorList>
    </citation>
    <scope>NUCLEOTIDE SEQUENCE</scope>
    <source>
        <strain evidence="1">HLG_WM_MAG_08</strain>
    </source>
</reference>
<proteinExistence type="predicted"/>